<evidence type="ECO:0000256" key="7">
    <source>
        <dbReference type="ARBA" id="ARBA00022801"/>
    </source>
</evidence>
<keyword evidence="5" id="KW-0963">Cytoplasm</keyword>
<keyword evidence="10" id="KW-0732">Signal</keyword>
<evidence type="ECO:0000259" key="11">
    <source>
        <dbReference type="Pfam" id="PF07687"/>
    </source>
</evidence>
<proteinExistence type="inferred from homology"/>
<evidence type="ECO:0000256" key="9">
    <source>
        <dbReference type="ARBA" id="ARBA00029656"/>
    </source>
</evidence>
<dbReference type="EC" id="3.5.1.14" evidence="4"/>
<name>A0ABN8AUZ0_CHISP</name>
<reference evidence="12" key="1">
    <citation type="submission" date="2021-12" db="EMBL/GenBank/DDBJ databases">
        <authorList>
            <person name="King R."/>
        </authorList>
    </citation>
    <scope>NUCLEOTIDE SEQUENCE</scope>
</reference>
<dbReference type="Pfam" id="PF01546">
    <property type="entry name" value="Peptidase_M20"/>
    <property type="match status" value="1"/>
</dbReference>
<keyword evidence="8" id="KW-0862">Zinc</keyword>
<dbReference type="InterPro" id="IPR001261">
    <property type="entry name" value="ArgE/DapE_CS"/>
</dbReference>
<comment type="subcellular location">
    <subcellularLocation>
        <location evidence="2">Cytoplasm</location>
    </subcellularLocation>
</comment>
<evidence type="ECO:0000256" key="2">
    <source>
        <dbReference type="ARBA" id="ARBA00004496"/>
    </source>
</evidence>
<dbReference type="SUPFAM" id="SSF53187">
    <property type="entry name" value="Zn-dependent exopeptidases"/>
    <property type="match status" value="1"/>
</dbReference>
<dbReference type="Pfam" id="PF07687">
    <property type="entry name" value="M20_dimer"/>
    <property type="match status" value="1"/>
</dbReference>
<comment type="cofactor">
    <cofactor evidence="1">
        <name>Zn(2+)</name>
        <dbReference type="ChEBI" id="CHEBI:29105"/>
    </cofactor>
</comment>
<feature type="chain" id="PRO_5047159722" description="N-acyl-aliphatic-L-amino acid amidohydrolase" evidence="10">
    <location>
        <begin position="25"/>
        <end position="424"/>
    </location>
</feature>
<dbReference type="InterPro" id="IPR036264">
    <property type="entry name" value="Bact_exopeptidase_dim_dom"/>
</dbReference>
<evidence type="ECO:0000256" key="10">
    <source>
        <dbReference type="SAM" id="SignalP"/>
    </source>
</evidence>
<dbReference type="InterPro" id="IPR052083">
    <property type="entry name" value="Aminoacylase-1_M20A"/>
</dbReference>
<dbReference type="CDD" id="cd05646">
    <property type="entry name" value="M20_AcylaseI_like"/>
    <property type="match status" value="1"/>
</dbReference>
<evidence type="ECO:0000256" key="8">
    <source>
        <dbReference type="ARBA" id="ARBA00022833"/>
    </source>
</evidence>
<protein>
    <recommendedName>
        <fullName evidence="4">N-acyl-aliphatic-L-amino acid amidohydrolase</fullName>
        <ecNumber evidence="4">3.5.1.14</ecNumber>
    </recommendedName>
    <alternativeName>
        <fullName evidence="9">N-acyl-L-amino-acid amidohydrolase</fullName>
    </alternativeName>
</protein>
<dbReference type="SUPFAM" id="SSF55031">
    <property type="entry name" value="Bacterial exopeptidase dimerisation domain"/>
    <property type="match status" value="1"/>
</dbReference>
<dbReference type="PROSITE" id="PS00758">
    <property type="entry name" value="ARGE_DAPE_CPG2_1"/>
    <property type="match status" value="1"/>
</dbReference>
<dbReference type="InterPro" id="IPR010159">
    <property type="entry name" value="N-acyl_aa_amidohydrolase"/>
</dbReference>
<dbReference type="PIRSF" id="PIRSF036696">
    <property type="entry name" value="ACY-1"/>
    <property type="match status" value="1"/>
</dbReference>
<sequence length="424" mass="47177">MLYKYVSSRFVVRVLFICLSVAASKLTVDYEKDPAVTNLRNYLRIRSVHPNINYDECIAYLRGQAAQLGLPVQVFEPVPRKPVLVMTWEGTQPALPSILLNSHMDVVPVFENSWKYPPFEARLVDGVVYGRGVQDMKSVAIQYIEAVRRLKEKGISLKKTVHLSFVPEEEVGGGKGMGEFVKTEDFKKLNVGFALDEGIASATSDYLVFNGERSIWHLKIICPGRSGHGSLLLPDNNGEKIRYIIDKFMDMRAASKKKLESNSSLSIGDVTTINLTMLSGGIQNNVVPEELTVSFDIRIALTDSQQELEEKVKQWCKEAGEGVRYEFEQKDPEVAATAADDSNPYWLAFKQAAEELNIPLQVRTFPGGTDSRYVRESGIPALGFSPMVGITPGLHEHNEHLPAATFLRGIQIYEAIIPAVANVV</sequence>
<dbReference type="NCBIfam" id="TIGR01880">
    <property type="entry name" value="Ac-peptdase-euk"/>
    <property type="match status" value="1"/>
</dbReference>
<keyword evidence="6" id="KW-0479">Metal-binding</keyword>
<evidence type="ECO:0000256" key="1">
    <source>
        <dbReference type="ARBA" id="ARBA00001947"/>
    </source>
</evidence>
<dbReference type="InterPro" id="IPR011650">
    <property type="entry name" value="Peptidase_M20_dimer"/>
</dbReference>
<evidence type="ECO:0000256" key="6">
    <source>
        <dbReference type="ARBA" id="ARBA00022723"/>
    </source>
</evidence>
<dbReference type="Gene3D" id="3.40.630.10">
    <property type="entry name" value="Zn peptidases"/>
    <property type="match status" value="1"/>
</dbReference>
<dbReference type="PANTHER" id="PTHR45892:SF1">
    <property type="entry name" value="AMINOACYLASE-1"/>
    <property type="match status" value="1"/>
</dbReference>
<accession>A0ABN8AUZ0</accession>
<keyword evidence="13" id="KW-1185">Reference proteome</keyword>
<dbReference type="InterPro" id="IPR002933">
    <property type="entry name" value="Peptidase_M20"/>
</dbReference>
<feature type="signal peptide" evidence="10">
    <location>
        <begin position="1"/>
        <end position="24"/>
    </location>
</feature>
<gene>
    <name evidence="12" type="ORF">CHILSU_LOCUS3081</name>
</gene>
<comment type="similarity">
    <text evidence="3">Belongs to the peptidase M20A family.</text>
</comment>
<dbReference type="PANTHER" id="PTHR45892">
    <property type="entry name" value="AMINOACYLASE-1"/>
    <property type="match status" value="1"/>
</dbReference>
<keyword evidence="7" id="KW-0378">Hydrolase</keyword>
<evidence type="ECO:0000313" key="12">
    <source>
        <dbReference type="EMBL" id="CAH0399910.1"/>
    </source>
</evidence>
<dbReference type="Gene3D" id="1.10.150.900">
    <property type="match status" value="1"/>
</dbReference>
<dbReference type="Proteomes" id="UP001153292">
    <property type="component" value="Chromosome 15"/>
</dbReference>
<evidence type="ECO:0000256" key="4">
    <source>
        <dbReference type="ARBA" id="ARBA00011913"/>
    </source>
</evidence>
<evidence type="ECO:0000256" key="3">
    <source>
        <dbReference type="ARBA" id="ARBA00006247"/>
    </source>
</evidence>
<evidence type="ECO:0000313" key="13">
    <source>
        <dbReference type="Proteomes" id="UP001153292"/>
    </source>
</evidence>
<dbReference type="EMBL" id="OU963908">
    <property type="protein sequence ID" value="CAH0399910.1"/>
    <property type="molecule type" value="Genomic_DNA"/>
</dbReference>
<evidence type="ECO:0000256" key="5">
    <source>
        <dbReference type="ARBA" id="ARBA00022490"/>
    </source>
</evidence>
<dbReference type="Gene3D" id="3.30.70.360">
    <property type="match status" value="1"/>
</dbReference>
<organism evidence="12 13">
    <name type="scientific">Chilo suppressalis</name>
    <name type="common">Asiatic rice borer moth</name>
    <dbReference type="NCBI Taxonomy" id="168631"/>
    <lineage>
        <taxon>Eukaryota</taxon>
        <taxon>Metazoa</taxon>
        <taxon>Ecdysozoa</taxon>
        <taxon>Arthropoda</taxon>
        <taxon>Hexapoda</taxon>
        <taxon>Insecta</taxon>
        <taxon>Pterygota</taxon>
        <taxon>Neoptera</taxon>
        <taxon>Endopterygota</taxon>
        <taxon>Lepidoptera</taxon>
        <taxon>Glossata</taxon>
        <taxon>Ditrysia</taxon>
        <taxon>Pyraloidea</taxon>
        <taxon>Crambidae</taxon>
        <taxon>Crambinae</taxon>
        <taxon>Chilo</taxon>
    </lineage>
</organism>
<feature type="domain" description="Peptidase M20 dimerisation" evidence="11">
    <location>
        <begin position="210"/>
        <end position="321"/>
    </location>
</feature>